<dbReference type="Pfam" id="PF12277">
    <property type="entry name" value="DUF3618"/>
    <property type="match status" value="1"/>
</dbReference>
<keyword evidence="2" id="KW-0472">Membrane</keyword>
<sequence length="146" mass="15258">MADTIDAGPASSSDRPGPDASQAEVEADIARTREQLGQTLAQLVEKFDVRAGAERTIEEIKDNATHTLDEAGHKVTEKLSAATGAVKSVFSYDDETTSAAAGAGPDTTAETHLALRSRPDWASLAPLMIASGLALTAVIVAVGWRR</sequence>
<reference evidence="3" key="1">
    <citation type="submission" date="2024-06" db="EMBL/GenBank/DDBJ databases">
        <title>Brevibacterium koreense sp. nov., isolated from jogae-jeotgal, a Korean fermented seafood.</title>
        <authorList>
            <person name="Whon T.W."/>
            <person name="Nam S."/>
            <person name="Kim Y."/>
        </authorList>
    </citation>
    <scope>NUCLEOTIDE SEQUENCE</scope>
    <source>
        <strain evidence="3">CBA3109</strain>
    </source>
</reference>
<gene>
    <name evidence="3" type="ORF">AAFP32_01910</name>
</gene>
<protein>
    <submittedName>
        <fullName evidence="3">DUF3618 domain-containing protein</fullName>
    </submittedName>
</protein>
<dbReference type="KEGG" id="bkr:AAFP32_01910"/>
<evidence type="ECO:0000256" key="2">
    <source>
        <dbReference type="SAM" id="Phobius"/>
    </source>
</evidence>
<feature type="region of interest" description="Disordered" evidence="1">
    <location>
        <begin position="1"/>
        <end position="24"/>
    </location>
</feature>
<keyword evidence="2" id="KW-1133">Transmembrane helix</keyword>
<proteinExistence type="predicted"/>
<name>A0AAU7UNW2_9MICO</name>
<evidence type="ECO:0000313" key="3">
    <source>
        <dbReference type="EMBL" id="XBV89511.1"/>
    </source>
</evidence>
<dbReference type="InterPro" id="IPR022062">
    <property type="entry name" value="DUF3618"/>
</dbReference>
<keyword evidence="2" id="KW-0812">Transmembrane</keyword>
<dbReference type="EMBL" id="CP158281">
    <property type="protein sequence ID" value="XBV89511.1"/>
    <property type="molecule type" value="Genomic_DNA"/>
</dbReference>
<accession>A0AAU7UNW2</accession>
<feature type="transmembrane region" description="Helical" evidence="2">
    <location>
        <begin position="121"/>
        <end position="144"/>
    </location>
</feature>
<evidence type="ECO:0000256" key="1">
    <source>
        <dbReference type="SAM" id="MobiDB-lite"/>
    </source>
</evidence>
<organism evidence="3">
    <name type="scientific">Brevibacterium koreense</name>
    <dbReference type="NCBI Taxonomy" id="3140787"/>
    <lineage>
        <taxon>Bacteria</taxon>
        <taxon>Bacillati</taxon>
        <taxon>Actinomycetota</taxon>
        <taxon>Actinomycetes</taxon>
        <taxon>Micrococcales</taxon>
        <taxon>Brevibacteriaceae</taxon>
        <taxon>Brevibacterium</taxon>
    </lineage>
</organism>
<dbReference type="AlphaFoldDB" id="A0AAU7UNW2"/>
<dbReference type="RefSeq" id="WP_350270396.1">
    <property type="nucleotide sequence ID" value="NZ_CP158281.1"/>
</dbReference>